<dbReference type="PIRSF" id="PIRSF038959">
    <property type="entry name" value="SdpI"/>
    <property type="match status" value="1"/>
</dbReference>
<accession>A0ABD4XFU3</accession>
<evidence type="ECO:0000259" key="2">
    <source>
        <dbReference type="Pfam" id="PF07853"/>
    </source>
</evidence>
<sequence>MTKRALQKTLIVTTALILVPIIIGLVIWQQLPEKIPTHFSMNGRPNGWSSRPFTVFGIPLLMLVVQYICGLGVYFDPKKSNINQRIYKLTLWIVPVITLFVMFIIYGKAFHWPISIGLMTSILIGLLFIVLGNYMYKIKQNYTIGIRVPWTLNSQENWNRTHRLAAWVFVISGLTLILNAFLQQFWLIIVVILCIIILPVGYSFLLYRKGI</sequence>
<feature type="transmembrane region" description="Helical" evidence="1">
    <location>
        <begin position="9"/>
        <end position="31"/>
    </location>
</feature>
<dbReference type="PANTHER" id="PTHR37810">
    <property type="entry name" value="IMMUNITY PROTEIN SDPI"/>
    <property type="match status" value="1"/>
</dbReference>
<protein>
    <submittedName>
        <fullName evidence="3">DUF1648 domain-containing protein</fullName>
    </submittedName>
</protein>
<keyword evidence="1" id="KW-0812">Transmembrane</keyword>
<keyword evidence="1" id="KW-1133">Transmembrane helix</keyword>
<feature type="transmembrane region" description="Helical" evidence="1">
    <location>
        <begin position="164"/>
        <end position="182"/>
    </location>
</feature>
<feature type="transmembrane region" description="Helical" evidence="1">
    <location>
        <begin position="188"/>
        <end position="207"/>
    </location>
</feature>
<feature type="transmembrane region" description="Helical" evidence="1">
    <location>
        <begin position="86"/>
        <end position="106"/>
    </location>
</feature>
<name>A0ABD4XFU3_WEIPA</name>
<feature type="domain" description="DUF1648" evidence="2">
    <location>
        <begin position="16"/>
        <end position="63"/>
    </location>
</feature>
<proteinExistence type="predicted"/>
<dbReference type="EMBL" id="JAANXN010000001">
    <property type="protein sequence ID" value="MDF8370147.1"/>
    <property type="molecule type" value="Genomic_DNA"/>
</dbReference>
<evidence type="ECO:0000256" key="1">
    <source>
        <dbReference type="SAM" id="Phobius"/>
    </source>
</evidence>
<feature type="transmembrane region" description="Helical" evidence="1">
    <location>
        <begin position="51"/>
        <end position="74"/>
    </location>
</feature>
<feature type="transmembrane region" description="Helical" evidence="1">
    <location>
        <begin position="112"/>
        <end position="136"/>
    </location>
</feature>
<dbReference type="Proteomes" id="UP001215461">
    <property type="component" value="Unassembled WGS sequence"/>
</dbReference>
<dbReference type="PANTHER" id="PTHR37810:SF5">
    <property type="entry name" value="IMMUNITY PROTEIN SDPI"/>
    <property type="match status" value="1"/>
</dbReference>
<dbReference type="InterPro" id="IPR026272">
    <property type="entry name" value="SdpI"/>
</dbReference>
<evidence type="ECO:0000313" key="3">
    <source>
        <dbReference type="EMBL" id="MDF8370147.1"/>
    </source>
</evidence>
<gene>
    <name evidence="3" type="ORF">G9403_00495</name>
</gene>
<dbReference type="InterPro" id="IPR025962">
    <property type="entry name" value="SdpI/YhfL"/>
</dbReference>
<dbReference type="RefSeq" id="WP_277361813.1">
    <property type="nucleotide sequence ID" value="NZ_CP098365.1"/>
</dbReference>
<reference evidence="3 4" key="1">
    <citation type="submission" date="2020-03" db="EMBL/GenBank/DDBJ databases">
        <title>Comparative genomics of Weissella paramesenteroides.</title>
        <authorList>
            <person name="Kant R."/>
            <person name="Takala T."/>
            <person name="Saris P."/>
        </authorList>
    </citation>
    <scope>NUCLEOTIDE SEQUENCE [LARGE SCALE GENOMIC DNA]</scope>
    <source>
        <strain evidence="3 4">SJ27-4</strain>
    </source>
</reference>
<evidence type="ECO:0000313" key="4">
    <source>
        <dbReference type="Proteomes" id="UP001215461"/>
    </source>
</evidence>
<dbReference type="AlphaFoldDB" id="A0ABD4XFU3"/>
<organism evidence="3 4">
    <name type="scientific">Weissella paramesenteroides</name>
    <name type="common">Leuconostoc paramesenteroides</name>
    <dbReference type="NCBI Taxonomy" id="1249"/>
    <lineage>
        <taxon>Bacteria</taxon>
        <taxon>Bacillati</taxon>
        <taxon>Bacillota</taxon>
        <taxon>Bacilli</taxon>
        <taxon>Lactobacillales</taxon>
        <taxon>Lactobacillaceae</taxon>
        <taxon>Weissella</taxon>
    </lineage>
</organism>
<comment type="caution">
    <text evidence="3">The sequence shown here is derived from an EMBL/GenBank/DDBJ whole genome shotgun (WGS) entry which is preliminary data.</text>
</comment>
<keyword evidence="1" id="KW-0472">Membrane</keyword>
<dbReference type="InterPro" id="IPR012867">
    <property type="entry name" value="DUF1648"/>
</dbReference>
<dbReference type="Pfam" id="PF07853">
    <property type="entry name" value="DUF1648"/>
    <property type="match status" value="1"/>
</dbReference>
<dbReference type="Pfam" id="PF13630">
    <property type="entry name" value="SdpI"/>
    <property type="match status" value="1"/>
</dbReference>